<protein>
    <submittedName>
        <fullName evidence="1">Uncharacterized protein</fullName>
    </submittedName>
</protein>
<proteinExistence type="predicted"/>
<organism evidence="1 2">
    <name type="scientific">Daphnia magna</name>
    <dbReference type="NCBI Taxonomy" id="35525"/>
    <lineage>
        <taxon>Eukaryota</taxon>
        <taxon>Metazoa</taxon>
        <taxon>Ecdysozoa</taxon>
        <taxon>Arthropoda</taxon>
        <taxon>Crustacea</taxon>
        <taxon>Branchiopoda</taxon>
        <taxon>Diplostraca</taxon>
        <taxon>Cladocera</taxon>
        <taxon>Anomopoda</taxon>
        <taxon>Daphniidae</taxon>
        <taxon>Daphnia</taxon>
    </lineage>
</organism>
<reference evidence="1 2" key="1">
    <citation type="submission" date="2016-03" db="EMBL/GenBank/DDBJ databases">
        <title>EvidentialGene: Evidence-directed Construction of Genes on Genomes.</title>
        <authorList>
            <person name="Gilbert D.G."/>
            <person name="Choi J.-H."/>
            <person name="Mockaitis K."/>
            <person name="Colbourne J."/>
            <person name="Pfrender M."/>
        </authorList>
    </citation>
    <scope>NUCLEOTIDE SEQUENCE [LARGE SCALE GENOMIC DNA]</scope>
    <source>
        <strain evidence="1 2">Xinb3</strain>
        <tissue evidence="1">Complete organism</tissue>
    </source>
</reference>
<evidence type="ECO:0000313" key="1">
    <source>
        <dbReference type="EMBL" id="KZS13772.1"/>
    </source>
</evidence>
<name>A0A162CBI3_9CRUS</name>
<accession>A0A162CBI3</accession>
<sequence>MHNGTLIETPPPQKSTILVAEKLCLNIPQNPSLVFKFLRATFG</sequence>
<dbReference type="AlphaFoldDB" id="A0A162CBI3"/>
<gene>
    <name evidence="1" type="ORF">APZ42_021162</name>
</gene>
<keyword evidence="2" id="KW-1185">Reference proteome</keyword>
<dbReference type="EMBL" id="LRGB01001036">
    <property type="protein sequence ID" value="KZS13772.1"/>
    <property type="molecule type" value="Genomic_DNA"/>
</dbReference>
<evidence type="ECO:0000313" key="2">
    <source>
        <dbReference type="Proteomes" id="UP000076858"/>
    </source>
</evidence>
<dbReference type="Proteomes" id="UP000076858">
    <property type="component" value="Unassembled WGS sequence"/>
</dbReference>
<comment type="caution">
    <text evidence="1">The sequence shown here is derived from an EMBL/GenBank/DDBJ whole genome shotgun (WGS) entry which is preliminary data.</text>
</comment>